<dbReference type="OrthoDB" id="524326at2759"/>
<evidence type="ECO:0000313" key="5">
    <source>
        <dbReference type="Proteomes" id="UP000759131"/>
    </source>
</evidence>
<dbReference type="PROSITE" id="PS00018">
    <property type="entry name" value="EF_HAND_1"/>
    <property type="match status" value="1"/>
</dbReference>
<evidence type="ECO:0008006" key="6">
    <source>
        <dbReference type="Google" id="ProtNLM"/>
    </source>
</evidence>
<feature type="non-terminal residue" evidence="4">
    <location>
        <position position="375"/>
    </location>
</feature>
<organism evidence="4">
    <name type="scientific">Medioppia subpectinata</name>
    <dbReference type="NCBI Taxonomy" id="1979941"/>
    <lineage>
        <taxon>Eukaryota</taxon>
        <taxon>Metazoa</taxon>
        <taxon>Ecdysozoa</taxon>
        <taxon>Arthropoda</taxon>
        <taxon>Chelicerata</taxon>
        <taxon>Arachnida</taxon>
        <taxon>Acari</taxon>
        <taxon>Acariformes</taxon>
        <taxon>Sarcoptiformes</taxon>
        <taxon>Oribatida</taxon>
        <taxon>Brachypylina</taxon>
        <taxon>Oppioidea</taxon>
        <taxon>Oppiidae</taxon>
        <taxon>Medioppia</taxon>
    </lineage>
</organism>
<dbReference type="PANTHER" id="PTHR11216:SF174">
    <property type="entry name" value="GH06923P"/>
    <property type="match status" value="1"/>
</dbReference>
<sequence>MLNTYGESKYFTGTHLQTYEDLYKQVDPTASNYIKAIDAANFLKKSGLTQSTLGKIWDLSDPNCNGFLDKRALTKRKTTSDTSVDSRYTSHCCSSLSPQVDPTASNYIKAIDAANFLKKSGLTQSTLGKIWDLSDPNCNGFLDKRALFVALKLIALVQNGRQPAIQALTLDIPPPKMGEPIDWSISQSDVQKYSDIFETLNPLDGKLTGNKMKPIMMDSKLPVDLLTKIWDLSDTDEDGSLDLQEFTLESWSAFDSTPQMMANQLSPVNPDISFKNSFNKTGLMTWIVSAADKAKYDELFQTLDLDFDGYVTGADIKNTLVQSENGKLNTEQFALAMYFVTQKQMGLELPQNLSPDMIPPTLRPKPVGIDSINAL</sequence>
<dbReference type="GO" id="GO:0016197">
    <property type="term" value="P:endosomal transport"/>
    <property type="evidence" value="ECO:0007669"/>
    <property type="project" value="TreeGrafter"/>
</dbReference>
<reference evidence="4" key="1">
    <citation type="submission" date="2020-11" db="EMBL/GenBank/DDBJ databases">
        <authorList>
            <person name="Tran Van P."/>
        </authorList>
    </citation>
    <scope>NUCLEOTIDE SEQUENCE</scope>
</reference>
<evidence type="ECO:0000256" key="1">
    <source>
        <dbReference type="ARBA" id="ARBA00022837"/>
    </source>
</evidence>
<evidence type="ECO:0000259" key="2">
    <source>
        <dbReference type="PROSITE" id="PS50031"/>
    </source>
</evidence>
<keyword evidence="5" id="KW-1185">Reference proteome</keyword>
<dbReference type="InterPro" id="IPR000261">
    <property type="entry name" value="EH_dom"/>
</dbReference>
<dbReference type="SMART" id="SM00027">
    <property type="entry name" value="EH"/>
    <property type="match status" value="4"/>
</dbReference>
<dbReference type="InterPro" id="IPR011992">
    <property type="entry name" value="EF-hand-dom_pair"/>
</dbReference>
<dbReference type="AlphaFoldDB" id="A0A7R9L7X8"/>
<feature type="domain" description="EH" evidence="2">
    <location>
        <begin position="99"/>
        <end position="173"/>
    </location>
</feature>
<dbReference type="EMBL" id="OC873579">
    <property type="protein sequence ID" value="CAD7636736.1"/>
    <property type="molecule type" value="Genomic_DNA"/>
</dbReference>
<dbReference type="EMBL" id="CAJPIZ010019004">
    <property type="protein sequence ID" value="CAG2116772.1"/>
    <property type="molecule type" value="Genomic_DNA"/>
</dbReference>
<name>A0A7R9L7X8_9ACAR</name>
<feature type="domain" description="EH" evidence="2">
    <location>
        <begin position="189"/>
        <end position="248"/>
    </location>
</feature>
<evidence type="ECO:0000259" key="3">
    <source>
        <dbReference type="PROSITE" id="PS50222"/>
    </source>
</evidence>
<keyword evidence="1" id="KW-0106">Calcium</keyword>
<proteinExistence type="predicted"/>
<evidence type="ECO:0000313" key="4">
    <source>
        <dbReference type="EMBL" id="CAD7636736.1"/>
    </source>
</evidence>
<dbReference type="Gene3D" id="1.10.238.10">
    <property type="entry name" value="EF-hand"/>
    <property type="match status" value="5"/>
</dbReference>
<dbReference type="InterPro" id="IPR018247">
    <property type="entry name" value="EF_Hand_1_Ca_BS"/>
</dbReference>
<feature type="domain" description="EF-hand" evidence="3">
    <location>
        <begin position="291"/>
        <end position="326"/>
    </location>
</feature>
<dbReference type="GO" id="GO:0030132">
    <property type="term" value="C:clathrin coat of coated pit"/>
    <property type="evidence" value="ECO:0007669"/>
    <property type="project" value="TreeGrafter"/>
</dbReference>
<gene>
    <name evidence="4" type="ORF">OSB1V03_LOCUS16729</name>
</gene>
<dbReference type="PROSITE" id="PS50222">
    <property type="entry name" value="EF_HAND_2"/>
    <property type="match status" value="1"/>
</dbReference>
<dbReference type="Pfam" id="PF12763">
    <property type="entry name" value="EH"/>
    <property type="match status" value="3"/>
</dbReference>
<dbReference type="PROSITE" id="PS50031">
    <property type="entry name" value="EH"/>
    <property type="match status" value="3"/>
</dbReference>
<dbReference type="PANTHER" id="PTHR11216">
    <property type="entry name" value="EH DOMAIN"/>
    <property type="match status" value="1"/>
</dbReference>
<dbReference type="Proteomes" id="UP000759131">
    <property type="component" value="Unassembled WGS sequence"/>
</dbReference>
<dbReference type="CDD" id="cd00052">
    <property type="entry name" value="EH"/>
    <property type="match status" value="3"/>
</dbReference>
<dbReference type="GO" id="GO:0006897">
    <property type="term" value="P:endocytosis"/>
    <property type="evidence" value="ECO:0007669"/>
    <property type="project" value="TreeGrafter"/>
</dbReference>
<feature type="domain" description="EH" evidence="2">
    <location>
        <begin position="15"/>
        <end position="60"/>
    </location>
</feature>
<protein>
    <recommendedName>
        <fullName evidence="6">Epidermal growth factor receptor substrate 15-like 1</fullName>
    </recommendedName>
</protein>
<dbReference type="GO" id="GO:0005509">
    <property type="term" value="F:calcium ion binding"/>
    <property type="evidence" value="ECO:0007669"/>
    <property type="project" value="InterPro"/>
</dbReference>
<accession>A0A7R9L7X8</accession>
<dbReference type="InterPro" id="IPR002048">
    <property type="entry name" value="EF_hand_dom"/>
</dbReference>
<dbReference type="SUPFAM" id="SSF47473">
    <property type="entry name" value="EF-hand"/>
    <property type="match status" value="4"/>
</dbReference>